<accession>S9UDM6</accession>
<dbReference type="Proteomes" id="UP000015354">
    <property type="component" value="Unassembled WGS sequence"/>
</dbReference>
<dbReference type="OrthoDB" id="10256233at2759"/>
<comment type="caution">
    <text evidence="7">The sequence shown here is derived from an EMBL/GenBank/DDBJ whole genome shotgun (WGS) entry which is preliminary data.</text>
</comment>
<dbReference type="GO" id="GO:0003724">
    <property type="term" value="F:RNA helicase activity"/>
    <property type="evidence" value="ECO:0007669"/>
    <property type="project" value="UniProtKB-EC"/>
</dbReference>
<dbReference type="EMBL" id="ATMH01005960">
    <property type="protein sequence ID" value="EPY27023.1"/>
    <property type="molecule type" value="Genomic_DNA"/>
</dbReference>
<comment type="domain">
    <text evidence="5">The Q motif is unique to and characteristic of the DEAD box family of RNA helicases and controls ATP binding and hydrolysis.</text>
</comment>
<evidence type="ECO:0000259" key="6">
    <source>
        <dbReference type="PROSITE" id="PS51194"/>
    </source>
</evidence>
<protein>
    <recommendedName>
        <fullName evidence="5">ATP-dependent RNA helicase</fullName>
        <ecNumber evidence="5">3.6.4.13</ecNumber>
    </recommendedName>
</protein>
<name>S9UDM6_9TRYP</name>
<dbReference type="PROSITE" id="PS51194">
    <property type="entry name" value="HELICASE_CTER"/>
    <property type="match status" value="1"/>
</dbReference>
<organism evidence="7 8">
    <name type="scientific">Strigomonas culicis</name>
    <dbReference type="NCBI Taxonomy" id="28005"/>
    <lineage>
        <taxon>Eukaryota</taxon>
        <taxon>Discoba</taxon>
        <taxon>Euglenozoa</taxon>
        <taxon>Kinetoplastea</taxon>
        <taxon>Metakinetoplastina</taxon>
        <taxon>Trypanosomatida</taxon>
        <taxon>Trypanosomatidae</taxon>
        <taxon>Strigomonadinae</taxon>
        <taxon>Strigomonas</taxon>
    </lineage>
</organism>
<dbReference type="GO" id="GO:0016787">
    <property type="term" value="F:hydrolase activity"/>
    <property type="evidence" value="ECO:0007669"/>
    <property type="project" value="UniProtKB-KW"/>
</dbReference>
<keyword evidence="2 5" id="KW-0378">Hydrolase</keyword>
<sequence length="775" mass="86979">MHTLKGGAAYAASAVISRRWRGSVLPDPCARATLCWSRRHIIQSNRGPVRSILDQYETRQLVSKLRRNKNGNYYRYQQKLWPTMEQMEMELTKLHYSAVERTPYALLPMRKQAPERLASFEGPGATALLERAVDERSAAPSDHPPSVAVGPLAEEEVDDALLAVLAREADAPLSDKILSEKDLDGSMLASAKEQVRAVIQADLEVNTLMAARPHPAAVGSTRAAPSARDLAGTTWADLGLDAALEAAATAYLGPTPSRLQSRLLPALLNEDHNDVLLNGVTGSGKTTALVLAALQGVRGETAGMNLLVASNTTTAMRMHDTVRALCRRAGGGALVDRPANDYSWLFLGTFREDYENYYRLLRRGLHGPHGPARLFITTADVLCELLFQKKMEFADYGYLRRVYVDDVGTQVPMLEDSASTAEVRERVRNPLAAELLLGTLHQLPGPHIRSVLQLGLVSADVDGRLKKHLKALCLKPTAHTIVMSPVRLPTTITCFFSFYLVGQSRFEYMVQLVRNARATIPGRAVLFIRDTEDMLHVRQQLRGHGMDAKIFSEVYANGAFKDQWKFLVLKESEAFGIDLPHVSHVFITFTPRSWQTYLHMCGRTGRLGNLGWVYTITDKREAPQVRQIAEDLQVEFTHHVVAQDLSQVHPRDVQRQTKEPDLYGLDPQYVVKQHYEVQTENPDMAYRPREFFSKPNVVRQFQMEDYTPTAEKQRSFVNATKLAHDVERDPRVVLEMKEKGLLTDRLKPTQKLKNAMRAKSYKWAPSPFGKEKGRK</sequence>
<comment type="function">
    <text evidence="5">RNA helicase.</text>
</comment>
<dbReference type="Pfam" id="PF00271">
    <property type="entry name" value="Helicase_C"/>
    <property type="match status" value="1"/>
</dbReference>
<keyword evidence="4 5" id="KW-0694">RNA-binding</keyword>
<gene>
    <name evidence="7" type="ORF">STCU_05960</name>
</gene>
<evidence type="ECO:0000256" key="1">
    <source>
        <dbReference type="ARBA" id="ARBA00022741"/>
    </source>
</evidence>
<comment type="catalytic activity">
    <reaction evidence="5">
        <text>ATP + H2O = ADP + phosphate + H(+)</text>
        <dbReference type="Rhea" id="RHEA:13065"/>
        <dbReference type="ChEBI" id="CHEBI:15377"/>
        <dbReference type="ChEBI" id="CHEBI:15378"/>
        <dbReference type="ChEBI" id="CHEBI:30616"/>
        <dbReference type="ChEBI" id="CHEBI:43474"/>
        <dbReference type="ChEBI" id="CHEBI:456216"/>
        <dbReference type="EC" id="3.6.4.13"/>
    </reaction>
</comment>
<evidence type="ECO:0000256" key="5">
    <source>
        <dbReference type="RuleBase" id="RU365068"/>
    </source>
</evidence>
<dbReference type="SUPFAM" id="SSF52540">
    <property type="entry name" value="P-loop containing nucleoside triphosphate hydrolases"/>
    <property type="match status" value="1"/>
</dbReference>
<proteinExistence type="inferred from homology"/>
<dbReference type="EC" id="3.6.4.13" evidence="5"/>
<keyword evidence="1 5" id="KW-0547">Nucleotide-binding</keyword>
<keyword evidence="3 5" id="KW-0067">ATP-binding</keyword>
<dbReference type="GO" id="GO:0003723">
    <property type="term" value="F:RNA binding"/>
    <property type="evidence" value="ECO:0007669"/>
    <property type="project" value="UniProtKB-UniRule"/>
</dbReference>
<evidence type="ECO:0000256" key="2">
    <source>
        <dbReference type="ARBA" id="ARBA00022801"/>
    </source>
</evidence>
<comment type="similarity">
    <text evidence="5">Belongs to the DEAD box helicase family.</text>
</comment>
<dbReference type="InterPro" id="IPR027417">
    <property type="entry name" value="P-loop_NTPase"/>
</dbReference>
<dbReference type="PANTHER" id="PTHR24031">
    <property type="entry name" value="RNA HELICASE"/>
    <property type="match status" value="1"/>
</dbReference>
<dbReference type="InterPro" id="IPR011545">
    <property type="entry name" value="DEAD/DEAH_box_helicase_dom"/>
</dbReference>
<reference evidence="7 8" key="1">
    <citation type="journal article" date="2013" name="PLoS ONE">
        <title>Predicting the Proteins of Angomonas deanei, Strigomonas culicis and Their Respective Endosymbionts Reveals New Aspects of the Trypanosomatidae Family.</title>
        <authorList>
            <person name="Motta M.C."/>
            <person name="Martins A.C."/>
            <person name="de Souza S.S."/>
            <person name="Catta-Preta C.M."/>
            <person name="Silva R."/>
            <person name="Klein C.C."/>
            <person name="de Almeida L.G."/>
            <person name="de Lima Cunha O."/>
            <person name="Ciapina L.P."/>
            <person name="Brocchi M."/>
            <person name="Colabardini A.C."/>
            <person name="de Araujo Lima B."/>
            <person name="Machado C.R."/>
            <person name="de Almeida Soares C.M."/>
            <person name="Probst C.M."/>
            <person name="de Menezes C.B."/>
            <person name="Thompson C.E."/>
            <person name="Bartholomeu D.C."/>
            <person name="Gradia D.F."/>
            <person name="Pavoni D.P."/>
            <person name="Grisard E.C."/>
            <person name="Fantinatti-Garboggini F."/>
            <person name="Marchini F.K."/>
            <person name="Rodrigues-Luiz G.F."/>
            <person name="Wagner G."/>
            <person name="Goldman G.H."/>
            <person name="Fietto J.L."/>
            <person name="Elias M.C."/>
            <person name="Goldman M.H."/>
            <person name="Sagot M.F."/>
            <person name="Pereira M."/>
            <person name="Stoco P.H."/>
            <person name="de Mendonca-Neto R.P."/>
            <person name="Teixeira S.M."/>
            <person name="Maciel T.E."/>
            <person name="de Oliveira Mendes T.A."/>
            <person name="Urmenyi T.P."/>
            <person name="de Souza W."/>
            <person name="Schenkman S."/>
            <person name="de Vasconcelos A.T."/>
        </authorList>
    </citation>
    <scope>NUCLEOTIDE SEQUENCE [LARGE SCALE GENOMIC DNA]</scope>
</reference>
<dbReference type="InterPro" id="IPR001650">
    <property type="entry name" value="Helicase_C-like"/>
</dbReference>
<dbReference type="Pfam" id="PF00270">
    <property type="entry name" value="DEAD"/>
    <property type="match status" value="1"/>
</dbReference>
<evidence type="ECO:0000313" key="8">
    <source>
        <dbReference type="Proteomes" id="UP000015354"/>
    </source>
</evidence>
<dbReference type="AlphaFoldDB" id="S9UDM6"/>
<keyword evidence="5 7" id="KW-0347">Helicase</keyword>
<dbReference type="GO" id="GO:0005524">
    <property type="term" value="F:ATP binding"/>
    <property type="evidence" value="ECO:0007669"/>
    <property type="project" value="UniProtKB-UniRule"/>
</dbReference>
<evidence type="ECO:0000256" key="4">
    <source>
        <dbReference type="ARBA" id="ARBA00022884"/>
    </source>
</evidence>
<evidence type="ECO:0000256" key="3">
    <source>
        <dbReference type="ARBA" id="ARBA00022840"/>
    </source>
</evidence>
<feature type="domain" description="Helicase C-terminal" evidence="6">
    <location>
        <begin position="508"/>
        <end position="648"/>
    </location>
</feature>
<dbReference type="Gene3D" id="3.40.50.300">
    <property type="entry name" value="P-loop containing nucleotide triphosphate hydrolases"/>
    <property type="match status" value="2"/>
</dbReference>
<evidence type="ECO:0000313" key="7">
    <source>
        <dbReference type="EMBL" id="EPY27023.1"/>
    </source>
</evidence>
<keyword evidence="8" id="KW-1185">Reference proteome</keyword>